<dbReference type="PANTHER" id="PTHR46599:SF3">
    <property type="entry name" value="PIGGYBAC TRANSPOSABLE ELEMENT-DERIVED PROTEIN 4"/>
    <property type="match status" value="1"/>
</dbReference>
<evidence type="ECO:0000256" key="1">
    <source>
        <dbReference type="SAM" id="MobiDB-lite"/>
    </source>
</evidence>
<feature type="region of interest" description="Disordered" evidence="1">
    <location>
        <begin position="78"/>
        <end position="183"/>
    </location>
</feature>
<dbReference type="PANTHER" id="PTHR46599">
    <property type="entry name" value="PIGGYBAC TRANSPOSABLE ELEMENT-DERIVED PROTEIN 4"/>
    <property type="match status" value="1"/>
</dbReference>
<feature type="compositionally biased region" description="Acidic residues" evidence="1">
    <location>
        <begin position="98"/>
        <end position="117"/>
    </location>
</feature>
<dbReference type="InterPro" id="IPR029526">
    <property type="entry name" value="PGBD"/>
</dbReference>
<feature type="non-terminal residue" evidence="3">
    <location>
        <position position="1"/>
    </location>
</feature>
<evidence type="ECO:0000313" key="3">
    <source>
        <dbReference type="EMBL" id="KAK3248198.1"/>
    </source>
</evidence>
<protein>
    <recommendedName>
        <fullName evidence="2">PiggyBac transposable element-derived protein domain-containing protein</fullName>
    </recommendedName>
</protein>
<dbReference type="Proteomes" id="UP001190700">
    <property type="component" value="Unassembled WGS sequence"/>
</dbReference>
<comment type="caution">
    <text evidence="3">The sequence shown here is derived from an EMBL/GenBank/DDBJ whole genome shotgun (WGS) entry which is preliminary data.</text>
</comment>
<evidence type="ECO:0000313" key="4">
    <source>
        <dbReference type="EMBL" id="KAK3284338.1"/>
    </source>
</evidence>
<keyword evidence="5" id="KW-1185">Reference proteome</keyword>
<feature type="domain" description="PiggyBac transposable element-derived protein" evidence="2">
    <location>
        <begin position="285"/>
        <end position="661"/>
    </location>
</feature>
<dbReference type="AlphaFoldDB" id="A0AAE0F1C8"/>
<evidence type="ECO:0000313" key="5">
    <source>
        <dbReference type="Proteomes" id="UP001190700"/>
    </source>
</evidence>
<feature type="compositionally biased region" description="Acidic residues" evidence="1">
    <location>
        <begin position="133"/>
        <end position="145"/>
    </location>
</feature>
<dbReference type="Pfam" id="PF13843">
    <property type="entry name" value="DDE_Tnp_1_7"/>
    <property type="match status" value="1"/>
</dbReference>
<gene>
    <name evidence="3" type="ORF">CYMTET_42331</name>
    <name evidence="4" type="ORF">CYMTET_8008</name>
</gene>
<proteinExistence type="predicted"/>
<evidence type="ECO:0000259" key="2">
    <source>
        <dbReference type="Pfam" id="PF13843"/>
    </source>
</evidence>
<dbReference type="EMBL" id="LGRX02028332">
    <property type="protein sequence ID" value="KAK3248198.1"/>
    <property type="molecule type" value="Genomic_DNA"/>
</dbReference>
<accession>A0AAE0F1C8</accession>
<feature type="compositionally biased region" description="Basic residues" evidence="1">
    <location>
        <begin position="78"/>
        <end position="89"/>
    </location>
</feature>
<organism evidence="3 5">
    <name type="scientific">Cymbomonas tetramitiformis</name>
    <dbReference type="NCBI Taxonomy" id="36881"/>
    <lineage>
        <taxon>Eukaryota</taxon>
        <taxon>Viridiplantae</taxon>
        <taxon>Chlorophyta</taxon>
        <taxon>Pyramimonadophyceae</taxon>
        <taxon>Pyramimonadales</taxon>
        <taxon>Pyramimonadaceae</taxon>
        <taxon>Cymbomonas</taxon>
    </lineage>
</organism>
<dbReference type="EMBL" id="LGRX02002319">
    <property type="protein sequence ID" value="KAK3284338.1"/>
    <property type="molecule type" value="Genomic_DNA"/>
</dbReference>
<name>A0AAE0F1C8_9CHLO</name>
<sequence length="848" mass="95029">IEVKAHAVAFNFKWRSAVAREKSGVPEFFEGVIQKYYYSPHSSKDRWDVDFSDGTTEKCAKEFLKKYLAGPWPIVPGKRKAAHSRHKRAGAPGQSTQSDDENEDECLSASDLEDDEKSDSAQSDQEGSIPDVTDGEDESSDEEESSLPLSERRRRLAELEGSRVTTTLASEDAAEDDPPADAAPVLEKCAGKYEVVWTNNITHIIADQRAQDGWLRESPPILDLSSLPQEVLETKFLKYLLIWYPLEFIEYQCRVIHETGSAKYGVQFISGGRALDTGLFVSFSGCWFYMCCNPGYTRDEYWAERASEVSRIAHNLGGKSKLQRHDFDHILEYFVLPEYVSGVPFTDPLSPSDCGLPEGIPPDDAFRQVRRFIDGLNKHWRTVFTPGTKLTIDESMIKWLSRYLCPGWVKVGRKPDSMGHELKTLVDSTSRILFQFELQEGKEYDNRKKFVAEYGATCAMVLRMLEPFKSTGRIVIGDSWFGSTKTALLLYEWGIYSVLNVKTAHKFFPKFALLAALKDKGLGEFVAYRTEVALTSGLTMRLNAVGHKGPGKMTAKRAKSVGWQQVKGVPLLLVSTCSTTLPAEARGFNSTSNSEIVPGMKDVTRKECPQVETSGMYRARYGDVDKHNRQRTGKVAIHDVWRTQAWEKRDFGELLGVMCVNGENAWTRFDIDGKATLAHQHAGRKVSAHSEFLHGLTGDCFNNPFLPKSVESCGVEGLLALNSAPAKSTRYRHRQSSVSSSVVSANTVCRQVPVSLEKTVYQRCTAPGCEAPDGRAYRTAMKCATCHMVDERPAWVCAAARSACWDLHVQYAFSHKMAHTPKRVCKHKKAEHNQEELLRIASSKRLKL</sequence>
<reference evidence="3" key="2">
    <citation type="submission" date="2023-06" db="EMBL/GenBank/DDBJ databases">
        <title>Long-read-based genome assembly of the green algal bacterivore Cymbomonas tetramitiformis.</title>
        <authorList>
            <person name="Gyaltshen Y."/>
            <person name="Rozenberg A."/>
            <person name="Paasch A."/>
            <person name="Burns J.A."/>
            <person name="Warring S."/>
            <person name="Larson R."/>
            <person name="Maurer-Alcala X."/>
            <person name="Dacks J."/>
            <person name="Kim E."/>
        </authorList>
    </citation>
    <scope>NUCLEOTIDE SEQUENCE</scope>
    <source>
        <strain evidence="3">PLY_AMNH</strain>
    </source>
</reference>
<reference evidence="3 5" key="1">
    <citation type="journal article" date="2015" name="Genome Biol. Evol.">
        <title>Comparative Genomics of a Bacterivorous Green Alga Reveals Evolutionary Causalities and Consequences of Phago-Mixotrophic Mode of Nutrition.</title>
        <authorList>
            <person name="Burns J.A."/>
            <person name="Paasch A."/>
            <person name="Narechania A."/>
            <person name="Kim E."/>
        </authorList>
    </citation>
    <scope>NUCLEOTIDE SEQUENCE [LARGE SCALE GENOMIC DNA]</scope>
    <source>
        <strain evidence="3">PLY_AMNH</strain>
    </source>
</reference>